<gene>
    <name evidence="2" type="ORF">Pc22g11950</name>
    <name evidence="2" type="ORF">PCH_Pc22g11950</name>
</gene>
<proteinExistence type="predicted"/>
<dbReference type="OrthoDB" id="5383867at2759"/>
<sequence length="258" mass="29564">MVNPPFEPLRNHEVPWILFRASCDGRECDKCCEEEPRSLIDSSNSSDSSAFDSHLSWKKVPTPFVSFFGTWTRAMRWREWLERNHHTDIKVVALWARDMGHVYNAMTVALGLGYSDTGSDNRRKLRNHEDEYLVDAGVDEDRILAVFRGGGDLRAITFIGPFYKVTTSVPSEYFLAQESNPLKALGEMIFMNTGVYDDLWRDQLVKSISNFTCPMQIDYSRGRFRPQLERASVARVVFGLSREVGISNSPDSHWVKRG</sequence>
<dbReference type="AlphaFoldDB" id="B6HR12"/>
<dbReference type="BioCyc" id="PCHR:PC22G11950-MONOMER"/>
<dbReference type="KEGG" id="pcs:N7525_005139"/>
<accession>B6HR12</accession>
<dbReference type="HOGENOM" id="CLU_094304_0_0_1"/>
<dbReference type="eggNOG" id="ENOG502SYJJ">
    <property type="taxonomic scope" value="Eukaryota"/>
</dbReference>
<dbReference type="GeneID" id="8309530"/>
<dbReference type="Pfam" id="PF24494">
    <property type="entry name" value="DUF7587"/>
    <property type="match status" value="1"/>
</dbReference>
<dbReference type="InterPro" id="IPR056009">
    <property type="entry name" value="DUF7587"/>
</dbReference>
<evidence type="ECO:0000259" key="1">
    <source>
        <dbReference type="Pfam" id="PF24494"/>
    </source>
</evidence>
<keyword evidence="3" id="KW-1185">Reference proteome</keyword>
<feature type="domain" description="DUF7587" evidence="1">
    <location>
        <begin position="36"/>
        <end position="147"/>
    </location>
</feature>
<organism evidence="2 3">
    <name type="scientific">Penicillium rubens (strain ATCC 28089 / DSM 1075 / NRRL 1951 / Wisconsin 54-1255)</name>
    <name type="common">Penicillium chrysogenum</name>
    <dbReference type="NCBI Taxonomy" id="500485"/>
    <lineage>
        <taxon>Eukaryota</taxon>
        <taxon>Fungi</taxon>
        <taxon>Dikarya</taxon>
        <taxon>Ascomycota</taxon>
        <taxon>Pezizomycotina</taxon>
        <taxon>Eurotiomycetes</taxon>
        <taxon>Eurotiomycetidae</taxon>
        <taxon>Eurotiales</taxon>
        <taxon>Aspergillaceae</taxon>
        <taxon>Penicillium</taxon>
        <taxon>Penicillium chrysogenum species complex</taxon>
    </lineage>
</organism>
<dbReference type="Proteomes" id="UP000000724">
    <property type="component" value="Contig Pc00c22"/>
</dbReference>
<dbReference type="EMBL" id="AM920437">
    <property type="protein sequence ID" value="CAP98483.1"/>
    <property type="molecule type" value="Genomic_DNA"/>
</dbReference>
<evidence type="ECO:0000313" key="2">
    <source>
        <dbReference type="EMBL" id="CAP98483.1"/>
    </source>
</evidence>
<evidence type="ECO:0000313" key="3">
    <source>
        <dbReference type="Proteomes" id="UP000000724"/>
    </source>
</evidence>
<dbReference type="VEuPathDB" id="FungiDB:PCH_Pc22g11950"/>
<name>B6HR12_PENRW</name>
<dbReference type="OMA" id="PWILFRA"/>
<protein>
    <submittedName>
        <fullName evidence="2">Pc22g11950 protein</fullName>
    </submittedName>
</protein>
<reference evidence="2 3" key="1">
    <citation type="journal article" date="2008" name="Nat. Biotechnol.">
        <title>Genome sequencing and analysis of the filamentous fungus Penicillium chrysogenum.</title>
        <authorList>
            <person name="van den Berg M.A."/>
            <person name="Albang R."/>
            <person name="Albermann K."/>
            <person name="Badger J.H."/>
            <person name="Daran J.-M."/>
            <person name="Driessen A.J.M."/>
            <person name="Garcia-Estrada C."/>
            <person name="Fedorova N.D."/>
            <person name="Harris D.M."/>
            <person name="Heijne W.H.M."/>
            <person name="Joardar V.S."/>
            <person name="Kiel J.A.K.W."/>
            <person name="Kovalchuk A."/>
            <person name="Martin J.F."/>
            <person name="Nierman W.C."/>
            <person name="Nijland J.G."/>
            <person name="Pronk J.T."/>
            <person name="Roubos J.A."/>
            <person name="van der Klei I.J."/>
            <person name="van Peij N.N.M.E."/>
            <person name="Veenhuis M."/>
            <person name="von Doehren H."/>
            <person name="Wagner C."/>
            <person name="Wortman J.R."/>
            <person name="Bovenberg R.A.L."/>
        </authorList>
    </citation>
    <scope>NUCLEOTIDE SEQUENCE [LARGE SCALE GENOMIC DNA]</scope>
    <source>
        <strain evidence="3">ATCC 28089 / DSM 1075 / NRRL 1951 / Wisconsin 54-1255</strain>
    </source>
</reference>